<feature type="region of interest" description="Disordered" evidence="5">
    <location>
        <begin position="1086"/>
        <end position="1215"/>
    </location>
</feature>
<feature type="compositionally biased region" description="Polar residues" evidence="5">
    <location>
        <begin position="534"/>
        <end position="544"/>
    </location>
</feature>
<feature type="compositionally biased region" description="Low complexity" evidence="5">
    <location>
        <begin position="2533"/>
        <end position="2553"/>
    </location>
</feature>
<evidence type="ECO:0000256" key="3">
    <source>
        <dbReference type="ARBA" id="ARBA00022989"/>
    </source>
</evidence>
<feature type="domain" description="Translocation and assembly module TamB C-terminal" evidence="7">
    <location>
        <begin position="2456"/>
        <end position="2853"/>
    </location>
</feature>
<feature type="region of interest" description="Disordered" evidence="5">
    <location>
        <begin position="917"/>
        <end position="981"/>
    </location>
</feature>
<feature type="compositionally biased region" description="Low complexity" evidence="5">
    <location>
        <begin position="1166"/>
        <end position="1176"/>
    </location>
</feature>
<dbReference type="EMBL" id="JALJOS010000051">
    <property type="protein sequence ID" value="KAK9819004.1"/>
    <property type="molecule type" value="Genomic_DNA"/>
</dbReference>
<keyword evidence="3 6" id="KW-1133">Transmembrane helix</keyword>
<feature type="compositionally biased region" description="Basic and acidic residues" evidence="5">
    <location>
        <begin position="552"/>
        <end position="564"/>
    </location>
</feature>
<dbReference type="PANTHER" id="PTHR34457:SF3">
    <property type="entry name" value="PROTEIN TIC236, CHLOROPLASTIC"/>
    <property type="match status" value="1"/>
</dbReference>
<feature type="region of interest" description="Disordered" evidence="5">
    <location>
        <begin position="1806"/>
        <end position="1839"/>
    </location>
</feature>
<keyword evidence="9" id="KW-1185">Reference proteome</keyword>
<feature type="region of interest" description="Disordered" evidence="5">
    <location>
        <begin position="808"/>
        <end position="838"/>
    </location>
</feature>
<feature type="compositionally biased region" description="Polar residues" evidence="5">
    <location>
        <begin position="335"/>
        <end position="344"/>
    </location>
</feature>
<feature type="transmembrane region" description="Helical" evidence="6">
    <location>
        <begin position="112"/>
        <end position="136"/>
    </location>
</feature>
<feature type="compositionally biased region" description="Basic residues" evidence="5">
    <location>
        <begin position="1269"/>
        <end position="1281"/>
    </location>
</feature>
<feature type="region of interest" description="Disordered" evidence="5">
    <location>
        <begin position="1227"/>
        <end position="1281"/>
    </location>
</feature>
<feature type="region of interest" description="Disordered" evidence="5">
    <location>
        <begin position="248"/>
        <end position="287"/>
    </location>
</feature>
<evidence type="ECO:0000313" key="8">
    <source>
        <dbReference type="EMBL" id="KAK9819004.1"/>
    </source>
</evidence>
<feature type="compositionally biased region" description="Low complexity" evidence="5">
    <location>
        <begin position="406"/>
        <end position="418"/>
    </location>
</feature>
<feature type="region of interest" description="Disordered" evidence="5">
    <location>
        <begin position="746"/>
        <end position="766"/>
    </location>
</feature>
<comment type="caution">
    <text evidence="8">The sequence shown here is derived from an EMBL/GenBank/DDBJ whole genome shotgun (WGS) entry which is preliminary data.</text>
</comment>
<feature type="region of interest" description="Disordered" evidence="5">
    <location>
        <begin position="1703"/>
        <end position="1725"/>
    </location>
</feature>
<feature type="region of interest" description="Disordered" evidence="5">
    <location>
        <begin position="631"/>
        <end position="695"/>
    </location>
</feature>
<feature type="region of interest" description="Disordered" evidence="5">
    <location>
        <begin position="2062"/>
        <end position="2098"/>
    </location>
</feature>
<keyword evidence="2 6" id="KW-0812">Transmembrane</keyword>
<feature type="compositionally biased region" description="Basic and acidic residues" evidence="5">
    <location>
        <begin position="1704"/>
        <end position="1716"/>
    </location>
</feature>
<evidence type="ECO:0000313" key="9">
    <source>
        <dbReference type="Proteomes" id="UP001438707"/>
    </source>
</evidence>
<keyword evidence="4 6" id="KW-0472">Membrane</keyword>
<evidence type="ECO:0000256" key="4">
    <source>
        <dbReference type="ARBA" id="ARBA00023136"/>
    </source>
</evidence>
<feature type="region of interest" description="Disordered" evidence="5">
    <location>
        <begin position="315"/>
        <end position="564"/>
    </location>
</feature>
<feature type="compositionally biased region" description="Low complexity" evidence="5">
    <location>
        <begin position="824"/>
        <end position="838"/>
    </location>
</feature>
<evidence type="ECO:0000256" key="5">
    <source>
        <dbReference type="SAM" id="MobiDB-lite"/>
    </source>
</evidence>
<dbReference type="GO" id="GO:0005886">
    <property type="term" value="C:plasma membrane"/>
    <property type="evidence" value="ECO:0007669"/>
    <property type="project" value="InterPro"/>
</dbReference>
<comment type="subcellular location">
    <subcellularLocation>
        <location evidence="1">Membrane</location>
        <topology evidence="1">Single-pass membrane protein</topology>
    </subcellularLocation>
</comment>
<name>A0AAW1QCX7_9CHLO</name>
<evidence type="ECO:0000256" key="1">
    <source>
        <dbReference type="ARBA" id="ARBA00004167"/>
    </source>
</evidence>
<accession>A0AAW1QCX7</accession>
<dbReference type="Proteomes" id="UP001438707">
    <property type="component" value="Unassembled WGS sequence"/>
</dbReference>
<dbReference type="InterPro" id="IPR007452">
    <property type="entry name" value="TamB_C"/>
</dbReference>
<feature type="region of interest" description="Disordered" evidence="5">
    <location>
        <begin position="581"/>
        <end position="600"/>
    </location>
</feature>
<feature type="compositionally biased region" description="Low complexity" evidence="5">
    <location>
        <begin position="2461"/>
        <end position="2472"/>
    </location>
</feature>
<sequence length="2876" mass="306496">MILQLSTCPQAGSCHPVNAPTQKRCLPVCRSSRLGNHTNFKLGSPQHSLRMFQQSQWLQIRTRTKVIVKGSAEESWRKFQSSAKEAAAVRLTPVRAAGFKAAEHSRRWLKKWYIKLIAGLSLTLGLLMLMCNTWGLTALNRQVLPQATSAACAVLQREVDIKRVKWVSPAGLLGVTPLASLGPVQIGPSALEGSSLQAPDLQVRLDPLQSLLQGHPVLDVHADKAQVRVQQQPNLSWFGYPEDTIPSTRNLLPGLTKGADQHVSSAQPLPGKQRSASGKPPAKKHHDYAPADSAVFFQPAVGPELSAVEGLPERQSRQALAASHQPPGSAPMASATRTSQQGQLAIQPLPVIGDGGSSSWQAQQGHAVSRPQPSRPAQKSLYPSRDSSHPAANAQTAPRDVHLEGQQQQQQQAASRQQPTMAASQNRWTEMASSSGTYGPSLHSETRHHQQQQHQNSAQLTTLPQWSSRMGVQLSHQDQHIKNPVSLPGGAYSLTHADPPSTHAPNTLAQGAAVSRPTGFLSIGPQPRGLPSASGMTTMNAGSLQPQQRSSQQEHSESSVREEQSYIPLVSHPEMAQLNEPATAEHAHEHGQQQGSGDGAENANLEQVLISFALSGRAGKLLLKGLQGTRPLPGSAAPQSSAAQLGSEGNVAHTPSHGPPLKADPCTGSDHAARSASGQRRHSTSGSAPLAAADAAAQIPDKDAALDAHKQLPRSPTPFVTWRRPKQHSTAQNAAAIRFSQHDILCQSPSAPDANPGDDADLGAGLPANLSHSSGVHSLAGQPLQMGGDQKLSAVAGPLTTAGPQLHAQHHLAHTNQQKHIKEQQQQQPSHQQQGFQQVADMHLPKSSLIRDSQPMAQQTRESHSAEQQPRVALNLQGLGLPRPETGHIPTNLPQLSQRTADSLEGSNLAEQQMPAGHFSSKQGAHRGPAEYEGQGHAGMEHEEGGKGSHATAKHHKHRQQSGFLESRHGQGSESMQPSYQPAIGKKLPAWLHGPVGALQSLIHPEQTSVRRICLRNSYVEATVAGEATPRRFERVDATLRLGRGYTSIDLDLHAHAHERDASAAKTTMLAPVKEVVRHLRDAPSPPIVRSLLDIPQPEPEPGHFQASLAPHLDAPSPDSHREIDQHLPANATVEGTAPRSGPKESSADISSYPGVGTDANQQQPSSSTSAATSGGRSELTAGNVHAQAEGPWKQQQQQQQQHDEQPGRGKLMLGKGMPAMKQTFRRAAESLHDHEGQPQDDAMPQSPLSLESSASTELSFSDQPSSVRQRRRIQTKGGRVRVKVSSKDIHKAFPKTKIVVRAMNLHAPLIDRLLEIPMDIHEGRLNGELTVKAHDARTWAFPSMYGRVRCQDTAFHFWDAMDDFSQAQLELLFEDQRLYLHNSSGVFGAIPLTVTGDLDLTPEVGQYRLSANAPGVELNELRKTLGIKPLPYPIAGAARGVLHCTGLLEEPVFSGTAVAMAPSSSMQEGLGQNAATKALKAEPQAAAAYDHIPFKSASCVYTLDTSTNIFLMHSIQAEPLSGGHLLGAGRLWVAPEAETDPRAVRVQVTGKDLPTESLVRAYLPQGTELPASLTLGPASLEASMQGTGMAPEIKALWEVPAAQATGSALLNIDSTKITCMAPSLDLSAVMHVRPPPMEALKNARTQEEVTALAQPIFEGCEVDLDLKGVDAVPLVPNMSEPSAGSQQPRLKLHGTTKLTGRMVRPEKDDNADAADHSSASRAESFQGQLTLEGLRVNQLNLTRKLSGQLQIDQQGVHVHAKGSRPDEALDLDLALPVRSQANQTAGIEEGHQEPLYAAISSAAVHNGRPRQQDAPKGLGSFFPLPRREAPSTSGVEDALEGQAEGGHFSLQCGPLQASARVNKSTSIVEGTLKGLQLDELELASLRGVVQELGVHVNFDARQGRGRLNLAGPRFSGLQGQSLDGALRWERDLIRLERTTLQQNNSRYEVQGEYVIPSSAAIPSSAVSMALAPHPMPRTPPGVQPPLRRFEAPSTGRWRLQVSVPSAHMEEIVPAARLLSRATSEVPQDFEHSKHIFLHTVDRMKVVSEELGRQLQEVARRAQLSQASATQSSEASTSGGDPGPTAASSNGAMPGLQDLRGQWSGSCQAYGGGGGATNVDFNLRGNTWSWGDYRLDQAIARGSCHSEEGVQIEEFCLRAGEARLNIDGKLLGSSQDASLLLTDFPVATLNPLFKRVPGLQNAAPAVPAGGAAAMGPGGPFGSLQVPFMGNPRLQSAGAVLGMAPPAPVTASPINGLLSLRGKLGGSATTPQGEVAMQLYQGSVGTIRLSEAEARASLDEQQRLSFKVGLAPDLRQGGAIRVSGLLPLLPVLPTPDGMDADGALEEQAMLEPLDVSITVRDGGMALLTTLTPDFRWQSGSADITLRVHGSLERPEMEGAAAAGKATIMCPYLRYPITHAGGIMRLSDNMLTVDAVTARVGRRGHVHFRGAMPLQTQQGNSQAEAAGTAAASEAAARHEPSLGLDLQNLEVRVRNVYTGHVDSKLEVGGSLQKPRIGGSVKLSRGTAFLTPPAPAQAGPAGDAPQGRRAPAPAGPVNAALGDGHEQDLVSRAFSAITSGKGSLARQLSRIENLQLGSDSSPPATVADNVQLAGLRLHLGPELRAMYPVVLNLGISGDLLIDGTADPDFVRLAGTVHLDSGEVNLLATQLVLERDHPNRLMFQPEDSLDPVLDIALRGADLRALIKGHASSWQQHLVLSPTKGSPGEGAEQLDMSEAARIFETRLASALVAEDGQLALSSLAASAAGGFMPRIQTQGQLGQARWRLVSAPSIPGLLAMDPTGDPTTLLSSLTSGTEVEIQFGRSLQATMARKLRDSDVATQCTLNYQLNKRLRMQFNLASSNPYPRTLLFQYSSEGMPG</sequence>
<feature type="region of interest" description="Disordered" evidence="5">
    <location>
        <begin position="2453"/>
        <end position="2477"/>
    </location>
</feature>
<organism evidence="8 9">
    <name type="scientific">Apatococcus lobatus</name>
    <dbReference type="NCBI Taxonomy" id="904363"/>
    <lineage>
        <taxon>Eukaryota</taxon>
        <taxon>Viridiplantae</taxon>
        <taxon>Chlorophyta</taxon>
        <taxon>core chlorophytes</taxon>
        <taxon>Trebouxiophyceae</taxon>
        <taxon>Chlorellales</taxon>
        <taxon>Chlorellaceae</taxon>
        <taxon>Apatococcus</taxon>
    </lineage>
</organism>
<dbReference type="InterPro" id="IPR053022">
    <property type="entry name" value="Chloroplast_translocon_comp"/>
</dbReference>
<feature type="compositionally biased region" description="Basic residues" evidence="5">
    <location>
        <begin position="808"/>
        <end position="819"/>
    </location>
</feature>
<feature type="compositionally biased region" description="Low complexity" evidence="5">
    <location>
        <begin position="2062"/>
        <end position="2078"/>
    </location>
</feature>
<proteinExistence type="predicted"/>
<dbReference type="PANTHER" id="PTHR34457">
    <property type="entry name" value="EMBRYO DEFECTIVE 2410"/>
    <property type="match status" value="1"/>
</dbReference>
<feature type="region of interest" description="Disordered" evidence="5">
    <location>
        <begin position="2525"/>
        <end position="2559"/>
    </location>
</feature>
<dbReference type="GO" id="GO:0009306">
    <property type="term" value="P:protein secretion"/>
    <property type="evidence" value="ECO:0007669"/>
    <property type="project" value="InterPro"/>
</dbReference>
<dbReference type="Pfam" id="PF04357">
    <property type="entry name" value="TamB"/>
    <property type="match status" value="1"/>
</dbReference>
<evidence type="ECO:0000256" key="2">
    <source>
        <dbReference type="ARBA" id="ARBA00022692"/>
    </source>
</evidence>
<evidence type="ECO:0000259" key="7">
    <source>
        <dbReference type="Pfam" id="PF04357"/>
    </source>
</evidence>
<feature type="compositionally biased region" description="Low complexity" evidence="5">
    <location>
        <begin position="1247"/>
        <end position="1262"/>
    </location>
</feature>
<protein>
    <recommendedName>
        <fullName evidence="7">Translocation and assembly module TamB C-terminal domain-containing protein</fullName>
    </recommendedName>
</protein>
<feature type="compositionally biased region" description="Low complexity" evidence="5">
    <location>
        <begin position="632"/>
        <end position="647"/>
    </location>
</feature>
<reference evidence="8 9" key="1">
    <citation type="journal article" date="2024" name="Nat. Commun.">
        <title>Phylogenomics reveals the evolutionary origins of lichenization in chlorophyte algae.</title>
        <authorList>
            <person name="Puginier C."/>
            <person name="Libourel C."/>
            <person name="Otte J."/>
            <person name="Skaloud P."/>
            <person name="Haon M."/>
            <person name="Grisel S."/>
            <person name="Petersen M."/>
            <person name="Berrin J.G."/>
            <person name="Delaux P.M."/>
            <person name="Dal Grande F."/>
            <person name="Keller J."/>
        </authorList>
    </citation>
    <scope>NUCLEOTIDE SEQUENCE [LARGE SCALE GENOMIC DNA]</scope>
    <source>
        <strain evidence="8 9">SAG 2145</strain>
    </source>
</reference>
<gene>
    <name evidence="8" type="ORF">WJX74_001826</name>
</gene>
<evidence type="ECO:0000256" key="6">
    <source>
        <dbReference type="SAM" id="Phobius"/>
    </source>
</evidence>
<feature type="compositionally biased region" description="Basic and acidic residues" evidence="5">
    <location>
        <begin position="1227"/>
        <end position="1238"/>
    </location>
</feature>
<feature type="compositionally biased region" description="Polar residues" evidence="5">
    <location>
        <begin position="456"/>
        <end position="476"/>
    </location>
</feature>
<feature type="compositionally biased region" description="Polar residues" evidence="5">
    <location>
        <begin position="357"/>
        <end position="377"/>
    </location>
</feature>
<feature type="compositionally biased region" description="Polar residues" evidence="5">
    <location>
        <begin position="419"/>
        <end position="438"/>
    </location>
</feature>